<proteinExistence type="predicted"/>
<dbReference type="AlphaFoldDB" id="A0A0C3PZJ1"/>
<dbReference type="EMBL" id="KN831944">
    <property type="protein sequence ID" value="KIO14839.1"/>
    <property type="molecule type" value="Genomic_DNA"/>
</dbReference>
<sequence>MVQSPLSPFERLAYDRPALDLIAFYLAVDPFLGPPSNLVSLLLTSRTVYEHLCIKNNPHLYSEIFRYKFDAAALDRRLSPSWTSASCLANELRLRFVALKYIRHGRVSVFPDRDALWRSYLMMLENDGRNEQHLCQWANLPQWALSAVALRCLPRIDYEDCPPDPEGTSLALWLLWMTSSPERVRGEGRAPFNMAISSVFPLLVRGYQYPSLLAPDTHFYLPLCEEHDTVTAGYSGPTTLASTIHYCGHQLQLAVPPLTPAALLNYLVRRETRQNSAPLHPSLVDLPATREEALARGIASPSLTQEDVAEFHYRTRTHFFNNPRERGRSPSEPLDLEWFRLVSCHDLWDIERPLRGIVYSLGTIVGNWCGRMIIPDTQVHINAAVDNRIHPNTVPMVQERVACRFEEHHCLRFSEPLVAPPCPSGFGGEDIFNAWVPRNTRIRHEANGVKIFDPSTGKDTWYETYCPDRAQPYSAAACQRLLNEYGMGWRSQSLFTSHGDDDEYEDYIEETLSGVQDIIITGETGEKQGEAWGYYSYIGRVRRWDGLVVLLRMPVRSIFISHNFPAFHVCITDQADKPAFDSSGCYIFKGYVHGQSLVGRWRDNVQMHRIGLEGAFVLCRQDDEGGV</sequence>
<dbReference type="InParanoid" id="A0A0C3PZJ1"/>
<dbReference type="HOGENOM" id="CLU_011151_1_0_1"/>
<gene>
    <name evidence="1" type="ORF">M404DRAFT_189224</name>
</gene>
<evidence type="ECO:0000313" key="2">
    <source>
        <dbReference type="Proteomes" id="UP000054217"/>
    </source>
</evidence>
<reference evidence="2" key="2">
    <citation type="submission" date="2015-01" db="EMBL/GenBank/DDBJ databases">
        <title>Evolutionary Origins and Diversification of the Mycorrhizal Mutualists.</title>
        <authorList>
            <consortium name="DOE Joint Genome Institute"/>
            <consortium name="Mycorrhizal Genomics Consortium"/>
            <person name="Kohler A."/>
            <person name="Kuo A."/>
            <person name="Nagy L.G."/>
            <person name="Floudas D."/>
            <person name="Copeland A."/>
            <person name="Barry K.W."/>
            <person name="Cichocki N."/>
            <person name="Veneault-Fourrey C."/>
            <person name="LaButti K."/>
            <person name="Lindquist E.A."/>
            <person name="Lipzen A."/>
            <person name="Lundell T."/>
            <person name="Morin E."/>
            <person name="Murat C."/>
            <person name="Riley R."/>
            <person name="Ohm R."/>
            <person name="Sun H."/>
            <person name="Tunlid A."/>
            <person name="Henrissat B."/>
            <person name="Grigoriev I.V."/>
            <person name="Hibbett D.S."/>
            <person name="Martin F."/>
        </authorList>
    </citation>
    <scope>NUCLEOTIDE SEQUENCE [LARGE SCALE GENOMIC DNA]</scope>
    <source>
        <strain evidence="2">Marx 270</strain>
    </source>
</reference>
<dbReference type="Proteomes" id="UP000054217">
    <property type="component" value="Unassembled WGS sequence"/>
</dbReference>
<name>A0A0C3PZJ1_PISTI</name>
<keyword evidence="2" id="KW-1185">Reference proteome</keyword>
<protein>
    <recommendedName>
        <fullName evidence="3">F-box domain-containing protein</fullName>
    </recommendedName>
</protein>
<accession>A0A0C3PZJ1</accession>
<evidence type="ECO:0008006" key="3">
    <source>
        <dbReference type="Google" id="ProtNLM"/>
    </source>
</evidence>
<evidence type="ECO:0000313" key="1">
    <source>
        <dbReference type="EMBL" id="KIO14839.1"/>
    </source>
</evidence>
<dbReference type="STRING" id="870435.A0A0C3PZJ1"/>
<organism evidence="1 2">
    <name type="scientific">Pisolithus tinctorius Marx 270</name>
    <dbReference type="NCBI Taxonomy" id="870435"/>
    <lineage>
        <taxon>Eukaryota</taxon>
        <taxon>Fungi</taxon>
        <taxon>Dikarya</taxon>
        <taxon>Basidiomycota</taxon>
        <taxon>Agaricomycotina</taxon>
        <taxon>Agaricomycetes</taxon>
        <taxon>Agaricomycetidae</taxon>
        <taxon>Boletales</taxon>
        <taxon>Sclerodermatineae</taxon>
        <taxon>Pisolithaceae</taxon>
        <taxon>Pisolithus</taxon>
    </lineage>
</organism>
<dbReference type="OrthoDB" id="434783at2759"/>
<reference evidence="1 2" key="1">
    <citation type="submission" date="2014-04" db="EMBL/GenBank/DDBJ databases">
        <authorList>
            <consortium name="DOE Joint Genome Institute"/>
            <person name="Kuo A."/>
            <person name="Kohler A."/>
            <person name="Costa M.D."/>
            <person name="Nagy L.G."/>
            <person name="Floudas D."/>
            <person name="Copeland A."/>
            <person name="Barry K.W."/>
            <person name="Cichocki N."/>
            <person name="Veneault-Fourrey C."/>
            <person name="LaButti K."/>
            <person name="Lindquist E.A."/>
            <person name="Lipzen A."/>
            <person name="Lundell T."/>
            <person name="Morin E."/>
            <person name="Murat C."/>
            <person name="Sun H."/>
            <person name="Tunlid A."/>
            <person name="Henrissat B."/>
            <person name="Grigoriev I.V."/>
            <person name="Hibbett D.S."/>
            <person name="Martin F."/>
            <person name="Nordberg H.P."/>
            <person name="Cantor M.N."/>
            <person name="Hua S.X."/>
        </authorList>
    </citation>
    <scope>NUCLEOTIDE SEQUENCE [LARGE SCALE GENOMIC DNA]</scope>
    <source>
        <strain evidence="1 2">Marx 270</strain>
    </source>
</reference>